<dbReference type="PANTHER" id="PTHR30204">
    <property type="entry name" value="REDOX-CYCLING DRUG-SENSING TRANSCRIPTIONAL ACTIVATOR SOXR"/>
    <property type="match status" value="1"/>
</dbReference>
<dbReference type="InterPro" id="IPR015358">
    <property type="entry name" value="Tscrpt_reg_MerR_DNA-bd"/>
</dbReference>
<dbReference type="eggNOG" id="COG0789">
    <property type="taxonomic scope" value="Bacteria"/>
</dbReference>
<keyword evidence="3" id="KW-0804">Transcription</keyword>
<dbReference type="HOGENOM" id="CLU_060077_2_0_6"/>
<dbReference type="KEGG" id="palk:PSAKL28_44380"/>
<name>A0A077FHN9_9PSED</name>
<dbReference type="PRINTS" id="PR00040">
    <property type="entry name" value="HTHMERR"/>
</dbReference>
<dbReference type="Gene3D" id="1.10.1660.10">
    <property type="match status" value="1"/>
</dbReference>
<sequence length="147" mass="16415">MTVPNYTVGQLAKATDTKAVTIRYYEQQGLLPSATRTPAGYRLYTEIERDRLLFIRRSRGLGFSLDDVRELLGLADRKEHSCAAVDAKVELQLAQVRERIRDLQGLESELTRLIACCQGGVIEECRIIESLSNRSAVRPESTGTASQ</sequence>
<keyword evidence="2" id="KW-0238">DNA-binding</keyword>
<evidence type="ECO:0000256" key="3">
    <source>
        <dbReference type="ARBA" id="ARBA00023163"/>
    </source>
</evidence>
<dbReference type="PROSITE" id="PS50937">
    <property type="entry name" value="HTH_MERR_2"/>
    <property type="match status" value="1"/>
</dbReference>
<dbReference type="SUPFAM" id="SSF46955">
    <property type="entry name" value="Putative DNA-binding domain"/>
    <property type="match status" value="1"/>
</dbReference>
<dbReference type="RefSeq" id="WP_051939528.1">
    <property type="nucleotide sequence ID" value="NZ_CP009048.1"/>
</dbReference>
<dbReference type="GO" id="GO:0003677">
    <property type="term" value="F:DNA binding"/>
    <property type="evidence" value="ECO:0007669"/>
    <property type="project" value="UniProtKB-KW"/>
</dbReference>
<dbReference type="Pfam" id="PF09278">
    <property type="entry name" value="MerR-DNA-bind"/>
    <property type="match status" value="1"/>
</dbReference>
<dbReference type="GO" id="GO:0003700">
    <property type="term" value="F:DNA-binding transcription factor activity"/>
    <property type="evidence" value="ECO:0007669"/>
    <property type="project" value="InterPro"/>
</dbReference>
<feature type="domain" description="HTH merR-type" evidence="4">
    <location>
        <begin position="5"/>
        <end position="74"/>
    </location>
</feature>
<dbReference type="PANTHER" id="PTHR30204:SF92">
    <property type="entry name" value="HTH-TYPE TRANSCRIPTIONAL REGULATOR ZNTR"/>
    <property type="match status" value="1"/>
</dbReference>
<dbReference type="InterPro" id="IPR047057">
    <property type="entry name" value="MerR_fam"/>
</dbReference>
<organism evidence="5 6">
    <name type="scientific">Pseudomonas alkylphenolica</name>
    <dbReference type="NCBI Taxonomy" id="237609"/>
    <lineage>
        <taxon>Bacteria</taxon>
        <taxon>Pseudomonadati</taxon>
        <taxon>Pseudomonadota</taxon>
        <taxon>Gammaproteobacteria</taxon>
        <taxon>Pseudomonadales</taxon>
        <taxon>Pseudomonadaceae</taxon>
        <taxon>Pseudomonas</taxon>
    </lineage>
</organism>
<dbReference type="SMART" id="SM00422">
    <property type="entry name" value="HTH_MERR"/>
    <property type="match status" value="1"/>
</dbReference>
<proteinExistence type="predicted"/>
<evidence type="ECO:0000256" key="2">
    <source>
        <dbReference type="ARBA" id="ARBA00023125"/>
    </source>
</evidence>
<reference evidence="5 6" key="1">
    <citation type="submission" date="2014-07" db="EMBL/GenBank/DDBJ databases">
        <authorList>
            <person name="Lee K."/>
            <person name="Lim J.Y."/>
            <person name="Hwang I."/>
        </authorList>
    </citation>
    <scope>NUCLEOTIDE SEQUENCE [LARGE SCALE GENOMIC DNA]</scope>
    <source>
        <strain evidence="5 6">KL28</strain>
    </source>
</reference>
<evidence type="ECO:0000313" key="6">
    <source>
        <dbReference type="Proteomes" id="UP000028931"/>
    </source>
</evidence>
<dbReference type="CDD" id="cd04785">
    <property type="entry name" value="HTH_CadR-PbrR-like"/>
    <property type="match status" value="1"/>
</dbReference>
<gene>
    <name evidence="5" type="ORF">PSAKL28_44380</name>
</gene>
<dbReference type="OrthoDB" id="9808480at2"/>
<evidence type="ECO:0000313" key="5">
    <source>
        <dbReference type="EMBL" id="AIL63579.1"/>
    </source>
</evidence>
<dbReference type="AlphaFoldDB" id="A0A077FHN9"/>
<dbReference type="Proteomes" id="UP000028931">
    <property type="component" value="Chromosome"/>
</dbReference>
<dbReference type="Pfam" id="PF00376">
    <property type="entry name" value="MerR"/>
    <property type="match status" value="1"/>
</dbReference>
<protein>
    <submittedName>
        <fullName evidence="5">MerR family transcriptional regulator</fullName>
    </submittedName>
</protein>
<dbReference type="InterPro" id="IPR009061">
    <property type="entry name" value="DNA-bd_dom_put_sf"/>
</dbReference>
<dbReference type="EMBL" id="CP009048">
    <property type="protein sequence ID" value="AIL63579.1"/>
    <property type="molecule type" value="Genomic_DNA"/>
</dbReference>
<accession>A0A077FHN9</accession>
<keyword evidence="1" id="KW-0805">Transcription regulation</keyword>
<evidence type="ECO:0000259" key="4">
    <source>
        <dbReference type="PROSITE" id="PS50937"/>
    </source>
</evidence>
<evidence type="ECO:0000256" key="1">
    <source>
        <dbReference type="ARBA" id="ARBA00023015"/>
    </source>
</evidence>
<dbReference type="InterPro" id="IPR000551">
    <property type="entry name" value="MerR-type_HTH_dom"/>
</dbReference>